<protein>
    <submittedName>
        <fullName evidence="1">Uncharacterized protein</fullName>
    </submittedName>
</protein>
<accession>A0A0A9DGT9</accession>
<proteinExistence type="predicted"/>
<reference evidence="1" key="1">
    <citation type="submission" date="2014-09" db="EMBL/GenBank/DDBJ databases">
        <authorList>
            <person name="Magalhaes I.L.F."/>
            <person name="Oliveira U."/>
            <person name="Santos F.R."/>
            <person name="Vidigal T.H.D.A."/>
            <person name="Brescovit A.D."/>
            <person name="Santos A.J."/>
        </authorList>
    </citation>
    <scope>NUCLEOTIDE SEQUENCE</scope>
    <source>
        <tissue evidence="1">Shoot tissue taken approximately 20 cm above the soil surface</tissue>
    </source>
</reference>
<dbReference type="EMBL" id="GBRH01210864">
    <property type="protein sequence ID" value="JAD87031.1"/>
    <property type="molecule type" value="Transcribed_RNA"/>
</dbReference>
<dbReference type="AlphaFoldDB" id="A0A0A9DGT9"/>
<reference evidence="1" key="2">
    <citation type="journal article" date="2015" name="Data Brief">
        <title>Shoot transcriptome of the giant reed, Arundo donax.</title>
        <authorList>
            <person name="Barrero R.A."/>
            <person name="Guerrero F.D."/>
            <person name="Moolhuijzen P."/>
            <person name="Goolsby J.A."/>
            <person name="Tidwell J."/>
            <person name="Bellgard S.E."/>
            <person name="Bellgard M.I."/>
        </authorList>
    </citation>
    <scope>NUCLEOTIDE SEQUENCE</scope>
    <source>
        <tissue evidence="1">Shoot tissue taken approximately 20 cm above the soil surface</tissue>
    </source>
</reference>
<name>A0A0A9DGT9_ARUDO</name>
<evidence type="ECO:0000313" key="1">
    <source>
        <dbReference type="EMBL" id="JAD87031.1"/>
    </source>
</evidence>
<sequence length="63" mass="6717">MPSTDLCQLPSRSSPSLPLIASGLLAVFCSRSSVSSEEQIASPIHLSSYLPKHHPTPARNSQT</sequence>
<organism evidence="1">
    <name type="scientific">Arundo donax</name>
    <name type="common">Giant reed</name>
    <name type="synonym">Donax arundinaceus</name>
    <dbReference type="NCBI Taxonomy" id="35708"/>
    <lineage>
        <taxon>Eukaryota</taxon>
        <taxon>Viridiplantae</taxon>
        <taxon>Streptophyta</taxon>
        <taxon>Embryophyta</taxon>
        <taxon>Tracheophyta</taxon>
        <taxon>Spermatophyta</taxon>
        <taxon>Magnoliopsida</taxon>
        <taxon>Liliopsida</taxon>
        <taxon>Poales</taxon>
        <taxon>Poaceae</taxon>
        <taxon>PACMAD clade</taxon>
        <taxon>Arundinoideae</taxon>
        <taxon>Arundineae</taxon>
        <taxon>Arundo</taxon>
    </lineage>
</organism>